<proteinExistence type="predicted"/>
<organism evidence="2 3">
    <name type="scientific">Anaerosacchariphilus polymeriproducens</name>
    <dbReference type="NCBI Taxonomy" id="1812858"/>
    <lineage>
        <taxon>Bacteria</taxon>
        <taxon>Bacillati</taxon>
        <taxon>Bacillota</taxon>
        <taxon>Clostridia</taxon>
        <taxon>Lachnospirales</taxon>
        <taxon>Lachnospiraceae</taxon>
        <taxon>Anaerosacchariphilus</taxon>
    </lineage>
</organism>
<dbReference type="Proteomes" id="UP000255036">
    <property type="component" value="Unassembled WGS sequence"/>
</dbReference>
<accession>A0A371AUF5</accession>
<feature type="signal peptide" evidence="1">
    <location>
        <begin position="1"/>
        <end position="24"/>
    </location>
</feature>
<protein>
    <recommendedName>
        <fullName evidence="4">Lipoprotein</fullName>
    </recommendedName>
</protein>
<dbReference type="AlphaFoldDB" id="A0A371AUF5"/>
<name>A0A371AUF5_9FIRM</name>
<evidence type="ECO:0008006" key="4">
    <source>
        <dbReference type="Google" id="ProtNLM"/>
    </source>
</evidence>
<gene>
    <name evidence="2" type="ORF">DWV06_10880</name>
</gene>
<keyword evidence="3" id="KW-1185">Reference proteome</keyword>
<dbReference type="OrthoDB" id="2046657at2"/>
<dbReference type="EMBL" id="QRCT01000033">
    <property type="protein sequence ID" value="RDU23197.1"/>
    <property type="molecule type" value="Genomic_DNA"/>
</dbReference>
<keyword evidence="1" id="KW-0732">Signal</keyword>
<evidence type="ECO:0000313" key="2">
    <source>
        <dbReference type="EMBL" id="RDU23197.1"/>
    </source>
</evidence>
<dbReference type="PROSITE" id="PS51257">
    <property type="entry name" value="PROKAR_LIPOPROTEIN"/>
    <property type="match status" value="1"/>
</dbReference>
<dbReference type="RefSeq" id="WP_115482218.1">
    <property type="nucleotide sequence ID" value="NZ_QRCT01000033.1"/>
</dbReference>
<evidence type="ECO:0000256" key="1">
    <source>
        <dbReference type="SAM" id="SignalP"/>
    </source>
</evidence>
<evidence type="ECO:0000313" key="3">
    <source>
        <dbReference type="Proteomes" id="UP000255036"/>
    </source>
</evidence>
<sequence length="157" mass="17536">MKKFVGFILITMLLLSGCSSNYIASIYDNNKEIASLNNSFNIYSKKQSINDQHFIGNVKIEGMDTIWSYAAKENSDIDMTYNLRLVSGKVKLVLISPDNTITTLIECTDQSTLADYATNTLHIKKGKNRIKLVAGKNTELKFDISIPEGKFSELGIN</sequence>
<comment type="caution">
    <text evidence="2">The sequence shown here is derived from an EMBL/GenBank/DDBJ whole genome shotgun (WGS) entry which is preliminary data.</text>
</comment>
<reference evidence="2 3" key="1">
    <citation type="submission" date="2018-07" db="EMBL/GenBank/DDBJ databases">
        <title>Anaerosacharophilus polymeroproducens gen. nov. sp. nov., an anaerobic bacterium isolated from salt field.</title>
        <authorList>
            <person name="Kim W."/>
            <person name="Yang S.-H."/>
            <person name="Oh J."/>
            <person name="Lee J.-H."/>
            <person name="Kwon K.K."/>
        </authorList>
    </citation>
    <scope>NUCLEOTIDE SEQUENCE [LARGE SCALE GENOMIC DNA]</scope>
    <source>
        <strain evidence="2 3">MCWD5</strain>
    </source>
</reference>
<feature type="chain" id="PRO_5016893928" description="Lipoprotein" evidence="1">
    <location>
        <begin position="25"/>
        <end position="157"/>
    </location>
</feature>